<dbReference type="Gene3D" id="1.10.10.1020">
    <property type="entry name" value="RecBCD complex, subunit RecD, N-terminal domain"/>
    <property type="match status" value="1"/>
</dbReference>
<evidence type="ECO:0000256" key="11">
    <source>
        <dbReference type="HAMAP-Rule" id="MF_01487"/>
    </source>
</evidence>
<keyword evidence="3 11" id="KW-0227">DNA damage</keyword>
<feature type="region of interest" description="Disordered" evidence="12">
    <location>
        <begin position="357"/>
        <end position="378"/>
    </location>
</feature>
<evidence type="ECO:0000259" key="14">
    <source>
        <dbReference type="Pfam" id="PF21185"/>
    </source>
</evidence>
<keyword evidence="8 11" id="KW-0238">DNA-binding</keyword>
<feature type="domain" description="RecBCD enzyme subunit RecD N-terminal" evidence="14">
    <location>
        <begin position="12"/>
        <end position="122"/>
    </location>
</feature>
<name>A0ABZ0S3Q0_9GAMM</name>
<dbReference type="CDD" id="cd18809">
    <property type="entry name" value="SF1_C_RecD"/>
    <property type="match status" value="1"/>
</dbReference>
<comment type="similarity">
    <text evidence="11">Belongs to the RecD family.</text>
</comment>
<dbReference type="InterPro" id="IPR050534">
    <property type="entry name" value="Coronavir_polyprotein_1ab"/>
</dbReference>
<dbReference type="Pfam" id="PF13245">
    <property type="entry name" value="AAA_19"/>
    <property type="match status" value="1"/>
</dbReference>
<dbReference type="InterPro" id="IPR041851">
    <property type="entry name" value="RecD_N_sf"/>
</dbReference>
<evidence type="ECO:0000256" key="10">
    <source>
        <dbReference type="ARBA" id="ARBA00023235"/>
    </source>
</evidence>
<evidence type="ECO:0000256" key="12">
    <source>
        <dbReference type="SAM" id="MobiDB-lite"/>
    </source>
</evidence>
<reference evidence="15 16" key="1">
    <citation type="journal article" date="2023" name="Microorganisms">
        <title>Thiorhodovibrio frisius and Trv. litoralis spp. nov., Two Novel Members from a Clade of Fastidious Purple Sulfur Bacteria That Exhibit Unique Red-Shifted Light-Harvesting Capabilities.</title>
        <authorList>
            <person name="Methner A."/>
            <person name="Kuzyk S.B."/>
            <person name="Petersen J."/>
            <person name="Bauer S."/>
            <person name="Brinkmann H."/>
            <person name="Sichau K."/>
            <person name="Wanner G."/>
            <person name="Wolf J."/>
            <person name="Neumann-Schaal M."/>
            <person name="Henke P."/>
            <person name="Tank M."/>
            <person name="Sproer C."/>
            <person name="Bunk B."/>
            <person name="Overmann J."/>
        </authorList>
    </citation>
    <scope>NUCLEOTIDE SEQUENCE [LARGE SCALE GENOMIC DNA]</scope>
    <source>
        <strain evidence="15 16">DSM 6702</strain>
    </source>
</reference>
<sequence length="634" mass="67990">MSSHLLQRAVALGAIRNFDLQFAEQLNRIWASADSPPDPQVLLATALASYRAGQGDVCLALSDYAGRALGEDGERAGEVIKGNSEFSAPPLKDWLASLRAAPLIGRPAERKPLILDDAGRLYLARFWSLEDQLARALRARIGHWRGDVNRQRLRAGLDRLFPPSASGEVDWQRLAAAVAVLRPVAVISGGPGTGKTRTVASVLALLQEQSDEGPLRIGLAAPTGKAAARLSESVAAEKGKLDITSDIRAAIPEEAVTLHRLLGYRPGRALPSRGPDNPLRLDVLVVDEASMVDLSLMSRTVAALAPGARLILLGDRHQLSSVAAGMVLGDICGRGARLGYSVEQLDALTALGCHIPETDRSRSSSPSSSPSPSAQRGGLADHIVDLRKSWRFDAASGIGDLAAAVNAGDGKRAAEVLDDLAYPDVRRLERGLEPLKEVIRDQLAPIFRDAIDAADASSALKALNRFRILTAVREGPYGVNRLNTLAADTLESVGAIQRGGSFYPGLPLMITANDHGQHLYNGDVGIILTDPDAEGALRFWLQSPEGVRRLLPARLPAHETVFAMTIHKSQGSEFEKVLLVMPETDSPLLTRELLYTGITRARKEVSVMAKPSDIVSACGRRVERTTGLLDALWQ</sequence>
<evidence type="ECO:0000313" key="16">
    <source>
        <dbReference type="Proteomes" id="UP001432180"/>
    </source>
</evidence>
<dbReference type="InterPro" id="IPR049550">
    <property type="entry name" value="RecD_N"/>
</dbReference>
<evidence type="ECO:0000256" key="7">
    <source>
        <dbReference type="ARBA" id="ARBA00022840"/>
    </source>
</evidence>
<feature type="domain" description="UvrD-like helicase C-terminal" evidence="13">
    <location>
        <begin position="561"/>
        <end position="607"/>
    </location>
</feature>
<feature type="compositionally biased region" description="Low complexity" evidence="12">
    <location>
        <begin position="363"/>
        <end position="373"/>
    </location>
</feature>
<comment type="subunit">
    <text evidence="11">Heterotrimer of RecB, RecC and RecD. All subunits contribute to DNA-binding.</text>
</comment>
<evidence type="ECO:0000256" key="8">
    <source>
        <dbReference type="ARBA" id="ARBA00023125"/>
    </source>
</evidence>
<dbReference type="HAMAP" id="MF_01487">
    <property type="entry name" value="RecD"/>
    <property type="match status" value="1"/>
</dbReference>
<dbReference type="RefSeq" id="WP_328986292.1">
    <property type="nucleotide sequence ID" value="NZ_CP121472.1"/>
</dbReference>
<dbReference type="SUPFAM" id="SSF52540">
    <property type="entry name" value="P-loop containing nucleoside triphosphate hydrolases"/>
    <property type="match status" value="2"/>
</dbReference>
<comment type="miscellaneous">
    <text evidence="11">In the RecBCD complex, RecB has a slow 3'-5' helicase, an exonuclease activity and loads RecA onto ssDNA, RecD has a fast 5'-3' helicase activity, while RecC stimulates the ATPase and processivity of the RecB helicase and contributes to recognition of the Chi site.</text>
</comment>
<accession>A0ABZ0S3Q0</accession>
<keyword evidence="4 11" id="KW-0378">Hydrolase</keyword>
<dbReference type="Gene3D" id="3.40.50.300">
    <property type="entry name" value="P-loop containing nucleotide triphosphate hydrolases"/>
    <property type="match status" value="3"/>
</dbReference>
<evidence type="ECO:0000313" key="15">
    <source>
        <dbReference type="EMBL" id="WPL15740.1"/>
    </source>
</evidence>
<feature type="binding site" evidence="11">
    <location>
        <begin position="189"/>
        <end position="196"/>
    </location>
    <ligand>
        <name>ATP</name>
        <dbReference type="ChEBI" id="CHEBI:30616"/>
    </ligand>
</feature>
<evidence type="ECO:0000256" key="1">
    <source>
        <dbReference type="ARBA" id="ARBA00022722"/>
    </source>
</evidence>
<dbReference type="PANTHER" id="PTHR43788:SF6">
    <property type="entry name" value="DNA HELICASE B"/>
    <property type="match status" value="1"/>
</dbReference>
<organism evidence="15 16">
    <name type="scientific">Thiorhodovibrio winogradskyi</name>
    <dbReference type="NCBI Taxonomy" id="77007"/>
    <lineage>
        <taxon>Bacteria</taxon>
        <taxon>Pseudomonadati</taxon>
        <taxon>Pseudomonadota</taxon>
        <taxon>Gammaproteobacteria</taxon>
        <taxon>Chromatiales</taxon>
        <taxon>Chromatiaceae</taxon>
        <taxon>Thiorhodovibrio</taxon>
    </lineage>
</organism>
<keyword evidence="7 11" id="KW-0067">ATP-binding</keyword>
<evidence type="ECO:0000256" key="2">
    <source>
        <dbReference type="ARBA" id="ARBA00022741"/>
    </source>
</evidence>
<evidence type="ECO:0000256" key="9">
    <source>
        <dbReference type="ARBA" id="ARBA00023204"/>
    </source>
</evidence>
<keyword evidence="2 11" id="KW-0547">Nucleotide-binding</keyword>
<dbReference type="InterPro" id="IPR027785">
    <property type="entry name" value="UvrD-like_helicase_C"/>
</dbReference>
<dbReference type="CDD" id="cd17933">
    <property type="entry name" value="DEXSc_RecD-like"/>
    <property type="match status" value="1"/>
</dbReference>
<proteinExistence type="inferred from homology"/>
<dbReference type="GO" id="GO:0008854">
    <property type="term" value="F:exodeoxyribonuclease V activity"/>
    <property type="evidence" value="ECO:0007669"/>
    <property type="project" value="UniProtKB-EC"/>
</dbReference>
<evidence type="ECO:0000256" key="3">
    <source>
        <dbReference type="ARBA" id="ARBA00022763"/>
    </source>
</evidence>
<dbReference type="Pfam" id="PF21185">
    <property type="entry name" value="RecD_N"/>
    <property type="match status" value="1"/>
</dbReference>
<keyword evidence="9 11" id="KW-0234">DNA repair</keyword>
<comment type="catalytic activity">
    <reaction evidence="11">
        <text>ATP + H2O = ADP + phosphate + H(+)</text>
        <dbReference type="Rhea" id="RHEA:13065"/>
        <dbReference type="ChEBI" id="CHEBI:15377"/>
        <dbReference type="ChEBI" id="CHEBI:15378"/>
        <dbReference type="ChEBI" id="CHEBI:30616"/>
        <dbReference type="ChEBI" id="CHEBI:43474"/>
        <dbReference type="ChEBI" id="CHEBI:456216"/>
        <dbReference type="EC" id="5.6.2.3"/>
    </reaction>
</comment>
<keyword evidence="10 11" id="KW-0413">Isomerase</keyword>
<dbReference type="Pfam" id="PF13538">
    <property type="entry name" value="UvrD_C_2"/>
    <property type="match status" value="1"/>
</dbReference>
<protein>
    <recommendedName>
        <fullName evidence="11">RecBCD enzyme subunit RecD</fullName>
        <ecNumber evidence="11">5.6.2.3</ecNumber>
    </recommendedName>
    <alternativeName>
        <fullName evidence="11">DNA 5'-3' helicase subunit RecD</fullName>
    </alternativeName>
    <alternativeName>
        <fullName evidence="11">Exonuclease V subunit RecD</fullName>
        <shortName evidence="11">ExoV subunit RecD</shortName>
    </alternativeName>
    <alternativeName>
        <fullName evidence="11">Helicase/nuclease RecBCD subunit RecD</fullName>
    </alternativeName>
</protein>
<evidence type="ECO:0000256" key="6">
    <source>
        <dbReference type="ARBA" id="ARBA00022839"/>
    </source>
</evidence>
<comment type="function">
    <text evidence="11">A helicase/nuclease that prepares dsDNA breaks (DSB) for recombinational DNA repair. Binds to DSBs and unwinds DNA via a highly rapid and processive ATP-dependent bidirectional helicase activity. Unwinds dsDNA until it encounters a Chi (crossover hotspot instigator) sequence from the 3' direction. Cuts ssDNA a few nucleotides 3' to the Chi site. The properties and activities of the enzyme are changed at Chi. The Chi-altered holoenzyme produces a long 3'-ssDNA overhang and facilitates RecA-binding to the ssDNA for homologous DNA recombination and repair. Holoenzyme degrades any linearized DNA that is unable to undergo homologous recombination. In the holoenzyme this subunit has ssDNA-dependent ATPase and 5'-3' helicase activity. When added to pre-assembled RecBC greatly stimulates nuclease activity and augments holoenzyme processivity. Negatively regulates the RecA-loading ability of RecBCD.</text>
</comment>
<dbReference type="InterPro" id="IPR006344">
    <property type="entry name" value="RecD"/>
</dbReference>
<keyword evidence="6 11" id="KW-0269">Exonuclease</keyword>
<keyword evidence="5 11" id="KW-0347">Helicase</keyword>
<keyword evidence="1 11" id="KW-0540">Nuclease</keyword>
<dbReference type="Proteomes" id="UP001432180">
    <property type="component" value="Chromosome"/>
</dbReference>
<keyword evidence="16" id="KW-1185">Reference proteome</keyword>
<dbReference type="InterPro" id="IPR027417">
    <property type="entry name" value="P-loop_NTPase"/>
</dbReference>
<gene>
    <name evidence="15" type="primary">recD_2</name>
    <name evidence="11" type="synonym">recD</name>
    <name evidence="15" type="ORF">Thiowin_00657</name>
</gene>
<evidence type="ECO:0000256" key="4">
    <source>
        <dbReference type="ARBA" id="ARBA00022801"/>
    </source>
</evidence>
<dbReference type="EC" id="5.6.2.3" evidence="11"/>
<dbReference type="NCBIfam" id="TIGR01447">
    <property type="entry name" value="recD"/>
    <property type="match status" value="1"/>
</dbReference>
<evidence type="ECO:0000259" key="13">
    <source>
        <dbReference type="Pfam" id="PF13538"/>
    </source>
</evidence>
<evidence type="ECO:0000256" key="5">
    <source>
        <dbReference type="ARBA" id="ARBA00022806"/>
    </source>
</evidence>
<dbReference type="PANTHER" id="PTHR43788">
    <property type="entry name" value="DNA2/NAM7 HELICASE FAMILY MEMBER"/>
    <property type="match status" value="1"/>
</dbReference>
<dbReference type="EMBL" id="CP121472">
    <property type="protein sequence ID" value="WPL15740.1"/>
    <property type="molecule type" value="Genomic_DNA"/>
</dbReference>